<evidence type="ECO:0000256" key="2">
    <source>
        <dbReference type="ARBA" id="ARBA00022527"/>
    </source>
</evidence>
<keyword evidence="7" id="KW-0418">Kinase</keyword>
<evidence type="ECO:0000256" key="9">
    <source>
        <dbReference type="ARBA" id="ARBA00023134"/>
    </source>
</evidence>
<evidence type="ECO:0000313" key="13">
    <source>
        <dbReference type="EMBL" id="EAY24559.1"/>
    </source>
</evidence>
<dbReference type="SMART" id="SM00365">
    <property type="entry name" value="LRR_SD22"/>
    <property type="match status" value="7"/>
</dbReference>
<dbReference type="GO" id="GO:0004674">
    <property type="term" value="F:protein serine/threonine kinase activity"/>
    <property type="evidence" value="ECO:0007669"/>
    <property type="project" value="UniProtKB-KW"/>
</dbReference>
<evidence type="ECO:0000256" key="4">
    <source>
        <dbReference type="ARBA" id="ARBA00022679"/>
    </source>
</evidence>
<dbReference type="Proteomes" id="UP000004095">
    <property type="component" value="Unassembled WGS sequence"/>
</dbReference>
<organism evidence="13 14">
    <name type="scientific">Microscilla marina ATCC 23134</name>
    <dbReference type="NCBI Taxonomy" id="313606"/>
    <lineage>
        <taxon>Bacteria</taxon>
        <taxon>Pseudomonadati</taxon>
        <taxon>Bacteroidota</taxon>
        <taxon>Cytophagia</taxon>
        <taxon>Cytophagales</taxon>
        <taxon>Microscillaceae</taxon>
        <taxon>Microscilla</taxon>
    </lineage>
</organism>
<keyword evidence="4" id="KW-0808">Transferase</keyword>
<dbReference type="EMBL" id="AAWS01000066">
    <property type="protein sequence ID" value="EAY24559.1"/>
    <property type="molecule type" value="Genomic_DNA"/>
</dbReference>
<keyword evidence="8" id="KW-0067">ATP-binding</keyword>
<dbReference type="PROSITE" id="PS51424">
    <property type="entry name" value="ROC"/>
    <property type="match status" value="1"/>
</dbReference>
<gene>
    <name evidence="13" type="ORF">M23134_06962</name>
</gene>
<evidence type="ECO:0000256" key="5">
    <source>
        <dbReference type="ARBA" id="ARBA00022737"/>
    </source>
</evidence>
<dbReference type="Pfam" id="PF16095">
    <property type="entry name" value="COR-A"/>
    <property type="match status" value="1"/>
</dbReference>
<dbReference type="SUPFAM" id="SSF52058">
    <property type="entry name" value="L domain-like"/>
    <property type="match status" value="1"/>
</dbReference>
<dbReference type="Gene3D" id="1.10.10.10">
    <property type="entry name" value="Winged helix-like DNA-binding domain superfamily/Winged helix DNA-binding domain"/>
    <property type="match status" value="1"/>
</dbReference>
<comment type="catalytic activity">
    <reaction evidence="10">
        <text>L-threonyl-[protein] + ATP = O-phospho-L-threonyl-[protein] + ADP + H(+)</text>
        <dbReference type="Rhea" id="RHEA:46608"/>
        <dbReference type="Rhea" id="RHEA-COMP:11060"/>
        <dbReference type="Rhea" id="RHEA-COMP:11605"/>
        <dbReference type="ChEBI" id="CHEBI:15378"/>
        <dbReference type="ChEBI" id="CHEBI:30013"/>
        <dbReference type="ChEBI" id="CHEBI:30616"/>
        <dbReference type="ChEBI" id="CHEBI:61977"/>
        <dbReference type="ChEBI" id="CHEBI:456216"/>
        <dbReference type="EC" id="2.7.11.1"/>
    </reaction>
</comment>
<evidence type="ECO:0000256" key="8">
    <source>
        <dbReference type="ARBA" id="ARBA00022840"/>
    </source>
</evidence>
<evidence type="ECO:0000256" key="3">
    <source>
        <dbReference type="ARBA" id="ARBA00022614"/>
    </source>
</evidence>
<dbReference type="InterPro" id="IPR032675">
    <property type="entry name" value="LRR_dom_sf"/>
</dbReference>
<dbReference type="PANTHER" id="PTHR46652:SF3">
    <property type="entry name" value="LEUCINE-RICH REPEAT-CONTAINING PROTEIN 9"/>
    <property type="match status" value="1"/>
</dbReference>
<dbReference type="SMART" id="SM00175">
    <property type="entry name" value="RAB"/>
    <property type="match status" value="1"/>
</dbReference>
<dbReference type="InterPro" id="IPR001611">
    <property type="entry name" value="Leu-rich_rpt"/>
</dbReference>
<sequence>MNNLAKRLIEENLHTKNSILDLGNCGLDGTESLLERLEECNHLETLILGNSWFEDVSQISTFEFTQNTDNDNYPNNLRQLPLLLPKNLKRLVAGCIVEKWGIQDLSPLQNLTSLQQLYLANNNITNLAPLGHLVNLQVLDVSFNNVVNITPLATLKQLRKFTAVDCAINDLTPLQHLGKLEKLALNTNKITDLAPLAQLANLKAIDLSDNLITGIHPLENLVNIRQLNLSNNTIVDITPLENLALLNRLYLDHNNIVYLPLFHQLQNLTLLDLNFNKIREFPHDFLKPLIGLHILYLHNNPIENIPSSIIGGKHKADFIARWFAKQEGNVLPKLRNYLQSIENKADRRPLHEAKLIFVGVGDVGKTELAEAISNPAYSFEQHRTTTQGICIKQWQPPNCELDDEVIDFTANIWDFAGQEINYGTHQFFLTKNSVYVFVWETRKGEQTEAFNYWLRIVSLLSDNAPIIVVQNKVDVYESEIDQKNWKKRFHNIVGFLKTSCKTGQGIDILRETVIDELLALPHIREVWNKHRFAVRKTLEQYSVDCISKREYLKVCAEHRVNRTDAGFLSNQLHDIGAILHFGNEAKLKNTVVLKPQWATEAAYLLRDSKHVVQGRFSLHDLDNIWPEERFDDKHMFLLHLMEQFELIFQLHDDIKYIIPELLPIEMPSRVIYLQPTADEARHLHFEYHYEFMPKGVLSRFICRIHRLIHEELFWKYGVVLAYEQSYAKVLWDDTDIRKTIAIEVWGPKADKLLFLIRNHLEHIHEKLNYPPLQEKVPCVCPVGCPHKTKPHLHDYQTLRKFQAKGKSKRVCDKSVEEVSIQSMLEGILDNKEDHTRRLFYLINTNNVAGFFDLLDQMGIQQSQLSALKDEFVHGNTSFQFAERLIVWVQTHFRGRGW</sequence>
<evidence type="ECO:0000256" key="6">
    <source>
        <dbReference type="ARBA" id="ARBA00022741"/>
    </source>
</evidence>
<dbReference type="SUPFAM" id="SSF52540">
    <property type="entry name" value="P-loop containing nucleoside triphosphate hydrolases"/>
    <property type="match status" value="1"/>
</dbReference>
<dbReference type="EC" id="2.7.11.1" evidence="1"/>
<dbReference type="Gene3D" id="3.40.50.300">
    <property type="entry name" value="P-loop containing nucleotide triphosphate hydrolases"/>
    <property type="match status" value="1"/>
</dbReference>
<evidence type="ECO:0000256" key="10">
    <source>
        <dbReference type="ARBA" id="ARBA00047899"/>
    </source>
</evidence>
<dbReference type="SMART" id="SM00369">
    <property type="entry name" value="LRR_TYP"/>
    <property type="match status" value="8"/>
</dbReference>
<proteinExistence type="predicted"/>
<evidence type="ECO:0000259" key="12">
    <source>
        <dbReference type="PROSITE" id="PS51424"/>
    </source>
</evidence>
<dbReference type="Gene3D" id="3.80.10.10">
    <property type="entry name" value="Ribonuclease Inhibitor"/>
    <property type="match status" value="1"/>
</dbReference>
<dbReference type="InterPro" id="IPR032171">
    <property type="entry name" value="COR-A"/>
</dbReference>
<dbReference type="OrthoDB" id="1148122at2"/>
<protein>
    <recommendedName>
        <fullName evidence="1">non-specific serine/threonine protein kinase</fullName>
        <ecNumber evidence="1">2.7.11.1</ecNumber>
    </recommendedName>
</protein>
<dbReference type="eggNOG" id="COG1100">
    <property type="taxonomic scope" value="Bacteria"/>
</dbReference>
<keyword evidence="14" id="KW-1185">Reference proteome</keyword>
<dbReference type="AlphaFoldDB" id="A1ZYH5"/>
<dbReference type="InterPro" id="IPR057263">
    <property type="entry name" value="COR-B"/>
</dbReference>
<dbReference type="InterPro" id="IPR020859">
    <property type="entry name" value="ROC"/>
</dbReference>
<evidence type="ECO:0000256" key="11">
    <source>
        <dbReference type="ARBA" id="ARBA00048679"/>
    </source>
</evidence>
<dbReference type="PANTHER" id="PTHR46652">
    <property type="entry name" value="LEUCINE-RICH REPEAT AND IQ DOMAIN-CONTAINING PROTEIN 1-RELATED"/>
    <property type="match status" value="1"/>
</dbReference>
<dbReference type="Pfam" id="PF12799">
    <property type="entry name" value="LRR_4"/>
    <property type="match status" value="2"/>
</dbReference>
<dbReference type="PRINTS" id="PR00449">
    <property type="entry name" value="RASTRNSFRMNG"/>
</dbReference>
<dbReference type="InterPro" id="IPR025875">
    <property type="entry name" value="Leu-rich_rpt_4"/>
</dbReference>
<keyword evidence="5" id="KW-0677">Repeat</keyword>
<dbReference type="Gene3D" id="1.10.10.2200">
    <property type="match status" value="1"/>
</dbReference>
<evidence type="ECO:0000256" key="1">
    <source>
        <dbReference type="ARBA" id="ARBA00012513"/>
    </source>
</evidence>
<dbReference type="InterPro" id="IPR036388">
    <property type="entry name" value="WH-like_DNA-bd_sf"/>
</dbReference>
<dbReference type="Pfam" id="PF25497">
    <property type="entry name" value="COR-B"/>
    <property type="match status" value="1"/>
</dbReference>
<dbReference type="Pfam" id="PF08477">
    <property type="entry name" value="Roc"/>
    <property type="match status" value="1"/>
</dbReference>
<keyword evidence="9" id="KW-0342">GTP-binding</keyword>
<dbReference type="PROSITE" id="PS51450">
    <property type="entry name" value="LRR"/>
    <property type="match status" value="5"/>
</dbReference>
<accession>A1ZYH5</accession>
<keyword evidence="3" id="KW-0433">Leucine-rich repeat</keyword>
<evidence type="ECO:0000313" key="14">
    <source>
        <dbReference type="Proteomes" id="UP000004095"/>
    </source>
</evidence>
<feature type="domain" description="Roc" evidence="12">
    <location>
        <begin position="346"/>
        <end position="520"/>
    </location>
</feature>
<dbReference type="RefSeq" id="WP_002704578.1">
    <property type="nucleotide sequence ID" value="NZ_AAWS01000066.1"/>
</dbReference>
<dbReference type="GO" id="GO:0005524">
    <property type="term" value="F:ATP binding"/>
    <property type="evidence" value="ECO:0007669"/>
    <property type="project" value="UniProtKB-KW"/>
</dbReference>
<reference evidence="13 14" key="1">
    <citation type="submission" date="2007-01" db="EMBL/GenBank/DDBJ databases">
        <authorList>
            <person name="Haygood M."/>
            <person name="Podell S."/>
            <person name="Anderson C."/>
            <person name="Hopkinson B."/>
            <person name="Roe K."/>
            <person name="Barbeau K."/>
            <person name="Gaasterland T."/>
            <person name="Ferriera S."/>
            <person name="Johnson J."/>
            <person name="Kravitz S."/>
            <person name="Beeson K."/>
            <person name="Sutton G."/>
            <person name="Rogers Y.-H."/>
            <person name="Friedman R."/>
            <person name="Frazier M."/>
            <person name="Venter J.C."/>
        </authorList>
    </citation>
    <scope>NUCLEOTIDE SEQUENCE [LARGE SCALE GENOMIC DNA]</scope>
    <source>
        <strain evidence="13 14">ATCC 23134</strain>
    </source>
</reference>
<keyword evidence="2" id="KW-0723">Serine/threonine-protein kinase</keyword>
<dbReference type="InterPro" id="IPR050836">
    <property type="entry name" value="SDS22/Internalin_LRR"/>
</dbReference>
<evidence type="ECO:0000256" key="7">
    <source>
        <dbReference type="ARBA" id="ARBA00022777"/>
    </source>
</evidence>
<dbReference type="InterPro" id="IPR027417">
    <property type="entry name" value="P-loop_NTPase"/>
</dbReference>
<comment type="catalytic activity">
    <reaction evidence="11">
        <text>L-seryl-[protein] + ATP = O-phospho-L-seryl-[protein] + ADP + H(+)</text>
        <dbReference type="Rhea" id="RHEA:17989"/>
        <dbReference type="Rhea" id="RHEA-COMP:9863"/>
        <dbReference type="Rhea" id="RHEA-COMP:11604"/>
        <dbReference type="ChEBI" id="CHEBI:15378"/>
        <dbReference type="ChEBI" id="CHEBI:29999"/>
        <dbReference type="ChEBI" id="CHEBI:30616"/>
        <dbReference type="ChEBI" id="CHEBI:83421"/>
        <dbReference type="ChEBI" id="CHEBI:456216"/>
        <dbReference type="EC" id="2.7.11.1"/>
    </reaction>
</comment>
<dbReference type="Gene3D" id="3.30.310.200">
    <property type="match status" value="1"/>
</dbReference>
<keyword evidence="6" id="KW-0547">Nucleotide-binding</keyword>
<dbReference type="eggNOG" id="COG4886">
    <property type="taxonomic scope" value="Bacteria"/>
</dbReference>
<dbReference type="InterPro" id="IPR003591">
    <property type="entry name" value="Leu-rich_rpt_typical-subtyp"/>
</dbReference>
<name>A1ZYH5_MICM2</name>
<comment type="caution">
    <text evidence="13">The sequence shown here is derived from an EMBL/GenBank/DDBJ whole genome shotgun (WGS) entry which is preliminary data.</text>
</comment>